<evidence type="ECO:0000313" key="2">
    <source>
        <dbReference type="EMBL" id="GFA36628.1"/>
    </source>
</evidence>
<proteinExistence type="predicted"/>
<dbReference type="EMBL" id="BKCJ010411774">
    <property type="protein sequence ID" value="GFA36628.1"/>
    <property type="molecule type" value="Genomic_DNA"/>
</dbReference>
<accession>A0A699JHC8</accession>
<sequence length="36" mass="3668">RRWFVVWSLVAAVGVVPAVDGDSGGDGVENGSGVPR</sequence>
<feature type="signal peptide" evidence="1">
    <location>
        <begin position="1"/>
        <end position="18"/>
    </location>
</feature>
<keyword evidence="1" id="KW-0732">Signal</keyword>
<name>A0A699JHC8_TANCI</name>
<comment type="caution">
    <text evidence="2">The sequence shown here is derived from an EMBL/GenBank/DDBJ whole genome shotgun (WGS) entry which is preliminary data.</text>
</comment>
<dbReference type="AlphaFoldDB" id="A0A699JHC8"/>
<organism evidence="2">
    <name type="scientific">Tanacetum cinerariifolium</name>
    <name type="common">Dalmatian daisy</name>
    <name type="synonym">Chrysanthemum cinerariifolium</name>
    <dbReference type="NCBI Taxonomy" id="118510"/>
    <lineage>
        <taxon>Eukaryota</taxon>
        <taxon>Viridiplantae</taxon>
        <taxon>Streptophyta</taxon>
        <taxon>Embryophyta</taxon>
        <taxon>Tracheophyta</taxon>
        <taxon>Spermatophyta</taxon>
        <taxon>Magnoliopsida</taxon>
        <taxon>eudicotyledons</taxon>
        <taxon>Gunneridae</taxon>
        <taxon>Pentapetalae</taxon>
        <taxon>asterids</taxon>
        <taxon>campanulids</taxon>
        <taxon>Asterales</taxon>
        <taxon>Asteraceae</taxon>
        <taxon>Asteroideae</taxon>
        <taxon>Anthemideae</taxon>
        <taxon>Anthemidinae</taxon>
        <taxon>Tanacetum</taxon>
    </lineage>
</organism>
<gene>
    <name evidence="2" type="ORF">Tci_608600</name>
</gene>
<reference evidence="2" key="1">
    <citation type="journal article" date="2019" name="Sci. Rep.">
        <title>Draft genome of Tanacetum cinerariifolium, the natural source of mosquito coil.</title>
        <authorList>
            <person name="Yamashiro T."/>
            <person name="Shiraishi A."/>
            <person name="Satake H."/>
            <person name="Nakayama K."/>
        </authorList>
    </citation>
    <scope>NUCLEOTIDE SEQUENCE</scope>
</reference>
<feature type="chain" id="PRO_5025454851" evidence="1">
    <location>
        <begin position="19"/>
        <end position="36"/>
    </location>
</feature>
<protein>
    <submittedName>
        <fullName evidence="2">Uncharacterized protein</fullName>
    </submittedName>
</protein>
<feature type="non-terminal residue" evidence="2">
    <location>
        <position position="1"/>
    </location>
</feature>
<evidence type="ECO:0000256" key="1">
    <source>
        <dbReference type="SAM" id="SignalP"/>
    </source>
</evidence>